<dbReference type="AlphaFoldDB" id="A0AAV4BPK3"/>
<proteinExistence type="predicted"/>
<comment type="caution">
    <text evidence="2">The sequence shown here is derived from an EMBL/GenBank/DDBJ whole genome shotgun (WGS) entry which is preliminary data.</text>
</comment>
<gene>
    <name evidence="2" type="ORF">PoB_004854400</name>
</gene>
<protein>
    <submittedName>
        <fullName evidence="2">Uncharacterized protein</fullName>
    </submittedName>
</protein>
<keyword evidence="3" id="KW-1185">Reference proteome</keyword>
<dbReference type="Proteomes" id="UP000735302">
    <property type="component" value="Unassembled WGS sequence"/>
</dbReference>
<evidence type="ECO:0000256" key="1">
    <source>
        <dbReference type="SAM" id="MobiDB-lite"/>
    </source>
</evidence>
<name>A0AAV4BPK3_9GAST</name>
<reference evidence="2 3" key="1">
    <citation type="journal article" date="2021" name="Elife">
        <title>Chloroplast acquisition without the gene transfer in kleptoplastic sea slugs, Plakobranchus ocellatus.</title>
        <authorList>
            <person name="Maeda T."/>
            <person name="Takahashi S."/>
            <person name="Yoshida T."/>
            <person name="Shimamura S."/>
            <person name="Takaki Y."/>
            <person name="Nagai Y."/>
            <person name="Toyoda A."/>
            <person name="Suzuki Y."/>
            <person name="Arimoto A."/>
            <person name="Ishii H."/>
            <person name="Satoh N."/>
            <person name="Nishiyama T."/>
            <person name="Hasebe M."/>
            <person name="Maruyama T."/>
            <person name="Minagawa J."/>
            <person name="Obokata J."/>
            <person name="Shigenobu S."/>
        </authorList>
    </citation>
    <scope>NUCLEOTIDE SEQUENCE [LARGE SCALE GENOMIC DNA]</scope>
</reference>
<sequence>MANYFTRPHAKNNHDPTPGSLMLGPSVLVHNEVISGFRVLYQARAPLVGLEPATKGSSRSREDFCPLQYRL</sequence>
<evidence type="ECO:0000313" key="3">
    <source>
        <dbReference type="Proteomes" id="UP000735302"/>
    </source>
</evidence>
<accession>A0AAV4BPK3</accession>
<organism evidence="2 3">
    <name type="scientific">Plakobranchus ocellatus</name>
    <dbReference type="NCBI Taxonomy" id="259542"/>
    <lineage>
        <taxon>Eukaryota</taxon>
        <taxon>Metazoa</taxon>
        <taxon>Spiralia</taxon>
        <taxon>Lophotrochozoa</taxon>
        <taxon>Mollusca</taxon>
        <taxon>Gastropoda</taxon>
        <taxon>Heterobranchia</taxon>
        <taxon>Euthyneura</taxon>
        <taxon>Panpulmonata</taxon>
        <taxon>Sacoglossa</taxon>
        <taxon>Placobranchoidea</taxon>
        <taxon>Plakobranchidae</taxon>
        <taxon>Plakobranchus</taxon>
    </lineage>
</organism>
<feature type="region of interest" description="Disordered" evidence="1">
    <location>
        <begin position="52"/>
        <end position="71"/>
    </location>
</feature>
<dbReference type="EMBL" id="BLXT01005315">
    <property type="protein sequence ID" value="GFO22039.1"/>
    <property type="molecule type" value="Genomic_DNA"/>
</dbReference>
<evidence type="ECO:0000313" key="2">
    <source>
        <dbReference type="EMBL" id="GFO22039.1"/>
    </source>
</evidence>